<reference evidence="1 2" key="1">
    <citation type="submission" date="2024-08" db="EMBL/GenBank/DDBJ databases">
        <title>Mycobacterium servetensis sp. nov., a novel rapid-growing mycobacterial species recovered from a human patient in Zaragoza, Spain.</title>
        <authorList>
            <person name="Tristancho-Baro A.I."/>
            <person name="Buenestado-Serrano S."/>
            <person name="Garcia De Viedma D."/>
            <person name="Milagro-Beamonte A."/>
            <person name="Burillo N."/>
            <person name="Sanz S."/>
            <person name="Lopez-Calleja A.I."/>
            <person name="Penas-Utrilla D."/>
            <person name="Guardingo M."/>
            <person name="Garcia M.J."/>
            <person name="Vinuelas-Bayon J."/>
        </authorList>
    </citation>
    <scope>NUCLEOTIDE SEQUENCE [LARGE SCALE GENOMIC DNA]</scope>
    <source>
        <strain evidence="2">HUMS_12744610</strain>
    </source>
</reference>
<name>A0ABV4BUZ8_9MYCO</name>
<comment type="caution">
    <text evidence="1">The sequence shown here is derived from an EMBL/GenBank/DDBJ whole genome shotgun (WGS) entry which is preliminary data.</text>
</comment>
<dbReference type="Proteomes" id="UP001564760">
    <property type="component" value="Unassembled WGS sequence"/>
</dbReference>
<dbReference type="EMBL" id="JBGEDP010000001">
    <property type="protein sequence ID" value="MEY8013567.1"/>
    <property type="molecule type" value="Genomic_DNA"/>
</dbReference>
<accession>A0ABV4BUZ8</accession>
<keyword evidence="2" id="KW-1185">Reference proteome</keyword>
<protein>
    <submittedName>
        <fullName evidence="1">Uncharacterized protein</fullName>
    </submittedName>
</protein>
<gene>
    <name evidence="1" type="ORF">AB8998_00045</name>
</gene>
<sequence length="46" mass="5085">MRRYVRLALPLVLLAAVAAVMRSRREVEVWHMAVADTPEPGNGQGP</sequence>
<proteinExistence type="predicted"/>
<evidence type="ECO:0000313" key="1">
    <source>
        <dbReference type="EMBL" id="MEY8013567.1"/>
    </source>
</evidence>
<evidence type="ECO:0000313" key="2">
    <source>
        <dbReference type="Proteomes" id="UP001564760"/>
    </source>
</evidence>
<dbReference type="RefSeq" id="WP_369736236.1">
    <property type="nucleotide sequence ID" value="NZ_JBGEDP010000001.1"/>
</dbReference>
<organism evidence="1 2">
    <name type="scientific">Mycobacterium servetii</name>
    <dbReference type="NCBI Taxonomy" id="3237418"/>
    <lineage>
        <taxon>Bacteria</taxon>
        <taxon>Bacillati</taxon>
        <taxon>Actinomycetota</taxon>
        <taxon>Actinomycetes</taxon>
        <taxon>Mycobacteriales</taxon>
        <taxon>Mycobacteriaceae</taxon>
        <taxon>Mycobacterium</taxon>
    </lineage>
</organism>